<sequence length="134" mass="15494">MDEIIQAIKAKTSFKEVSITAFAPSDQWSDQIAKKLGDKMKTTQLRKFFTSIKLMEQKTKGKDKTEIFNDTSLYMLLPYLAYAQARKLVTLEFYKLVKVIIGDGTNGKIKTVEDFQRFVEFMTAIVAYHKQYSK</sequence>
<gene>
    <name evidence="7" type="ORF">N47_E47370</name>
</gene>
<reference evidence="7" key="1">
    <citation type="journal article" date="2011" name="Environ. Microbiol.">
        <title>Genomic insights into the metabolic potential of the polycyclic aromatic hydrocarbon degrading sulfate-reducing Deltaproteobacterium N47.</title>
        <authorList>
            <person name="Bergmann F."/>
            <person name="Selesi D."/>
            <person name="Weinmaier T."/>
            <person name="Tischler P."/>
            <person name="Rattei T."/>
            <person name="Meckenstock R.U."/>
        </authorList>
    </citation>
    <scope>NUCLEOTIDE SEQUENCE</scope>
</reference>
<proteinExistence type="inferred from homology"/>
<comment type="function">
    <text evidence="1">This subunit may be involved in monitoring complementarity of crRNA and target RNA.</text>
</comment>
<evidence type="ECO:0000256" key="6">
    <source>
        <dbReference type="ARBA" id="ARBA00031723"/>
    </source>
</evidence>
<evidence type="ECO:0000256" key="1">
    <source>
        <dbReference type="ARBA" id="ARBA00003640"/>
    </source>
</evidence>
<dbReference type="Pfam" id="PF03750">
    <property type="entry name" value="Csm2_III-A"/>
    <property type="match status" value="1"/>
</dbReference>
<comment type="similarity">
    <text evidence="2">Belongs to the CRISPR-associated Csm2 family.</text>
</comment>
<organism evidence="7">
    <name type="scientific">uncultured Desulfobacterium sp</name>
    <dbReference type="NCBI Taxonomy" id="201089"/>
    <lineage>
        <taxon>Bacteria</taxon>
        <taxon>Pseudomonadati</taxon>
        <taxon>Thermodesulfobacteriota</taxon>
        <taxon>Desulfobacteria</taxon>
        <taxon>Desulfobacterales</taxon>
        <taxon>Desulfobacteriaceae</taxon>
        <taxon>Desulfobacterium</taxon>
        <taxon>environmental samples</taxon>
    </lineage>
</organism>
<dbReference type="InterPro" id="IPR010149">
    <property type="entry name" value="CRISPR-assoc_prot_Csm2_III-A"/>
</dbReference>
<evidence type="ECO:0000256" key="3">
    <source>
        <dbReference type="ARBA" id="ARBA00016118"/>
    </source>
</evidence>
<dbReference type="NCBIfam" id="TIGR01870">
    <property type="entry name" value="cas_TM1810_Csm2"/>
    <property type="match status" value="1"/>
</dbReference>
<keyword evidence="5" id="KW-0051">Antiviral defense</keyword>
<evidence type="ECO:0000256" key="2">
    <source>
        <dbReference type="ARBA" id="ARBA00006896"/>
    </source>
</evidence>
<protein>
    <recommendedName>
        <fullName evidence="3">CRISPR system Cms protein Csm2</fullName>
    </recommendedName>
    <alternativeName>
        <fullName evidence="6">CRISPR type III A-associated protein Csm2</fullName>
    </alternativeName>
</protein>
<name>E1YM92_9BACT</name>
<accession>E1YM92</accession>
<dbReference type="GO" id="GO:0051607">
    <property type="term" value="P:defense response to virus"/>
    <property type="evidence" value="ECO:0007669"/>
    <property type="project" value="UniProtKB-KW"/>
</dbReference>
<dbReference type="GO" id="GO:0003723">
    <property type="term" value="F:RNA binding"/>
    <property type="evidence" value="ECO:0007669"/>
    <property type="project" value="UniProtKB-KW"/>
</dbReference>
<evidence type="ECO:0000256" key="4">
    <source>
        <dbReference type="ARBA" id="ARBA00022884"/>
    </source>
</evidence>
<dbReference type="EMBL" id="FR695877">
    <property type="protein sequence ID" value="CBX31225.1"/>
    <property type="molecule type" value="Genomic_DNA"/>
</dbReference>
<dbReference type="AlphaFoldDB" id="E1YM92"/>
<keyword evidence="4" id="KW-0694">RNA-binding</keyword>
<evidence type="ECO:0000256" key="5">
    <source>
        <dbReference type="ARBA" id="ARBA00023118"/>
    </source>
</evidence>
<evidence type="ECO:0000313" key="7">
    <source>
        <dbReference type="EMBL" id="CBX31225.1"/>
    </source>
</evidence>